<dbReference type="PANTHER" id="PTHR43833:SF7">
    <property type="entry name" value="KTR SYSTEM POTASSIUM UPTAKE PROTEIN C"/>
    <property type="match status" value="1"/>
</dbReference>
<dbReference type="SUPFAM" id="SSF51735">
    <property type="entry name" value="NAD(P)-binding Rossmann-fold domains"/>
    <property type="match status" value="1"/>
</dbReference>
<feature type="domain" description="RCK N-terminal" evidence="1">
    <location>
        <begin position="2"/>
        <end position="119"/>
    </location>
</feature>
<dbReference type="RefSeq" id="WP_197171878.1">
    <property type="nucleotide sequence ID" value="NZ_SJPY01000006.1"/>
</dbReference>
<dbReference type="AlphaFoldDB" id="A0A5C6DUA2"/>
<dbReference type="PROSITE" id="PS51201">
    <property type="entry name" value="RCK_N"/>
    <property type="match status" value="1"/>
</dbReference>
<dbReference type="InterPro" id="IPR050721">
    <property type="entry name" value="Trk_Ktr_HKT_K-transport"/>
</dbReference>
<dbReference type="Pfam" id="PF02080">
    <property type="entry name" value="TrkA_C"/>
    <property type="match status" value="1"/>
</dbReference>
<dbReference type="InterPro" id="IPR003148">
    <property type="entry name" value="RCK_N"/>
</dbReference>
<dbReference type="Gene3D" id="3.30.70.1450">
    <property type="entry name" value="Regulator of K+ conductance, C-terminal domain"/>
    <property type="match status" value="1"/>
</dbReference>
<dbReference type="Pfam" id="PF02254">
    <property type="entry name" value="TrkA_N"/>
    <property type="match status" value="1"/>
</dbReference>
<dbReference type="InterPro" id="IPR036721">
    <property type="entry name" value="RCK_C_sf"/>
</dbReference>
<name>A0A5C6DUA2_9BACT</name>
<dbReference type="Proteomes" id="UP000315471">
    <property type="component" value="Unassembled WGS sequence"/>
</dbReference>
<evidence type="ECO:0000259" key="1">
    <source>
        <dbReference type="PROSITE" id="PS51201"/>
    </source>
</evidence>
<proteinExistence type="predicted"/>
<dbReference type="EMBL" id="SJPY01000006">
    <property type="protein sequence ID" value="TWU39031.1"/>
    <property type="molecule type" value="Genomic_DNA"/>
</dbReference>
<dbReference type="InterPro" id="IPR036291">
    <property type="entry name" value="NAD(P)-bd_dom_sf"/>
</dbReference>
<dbReference type="Gene3D" id="3.40.50.720">
    <property type="entry name" value="NAD(P)-binding Rossmann-like Domain"/>
    <property type="match status" value="1"/>
</dbReference>
<comment type="caution">
    <text evidence="3">The sequence shown here is derived from an EMBL/GenBank/DDBJ whole genome shotgun (WGS) entry which is preliminary data.</text>
</comment>
<dbReference type="GO" id="GO:0006813">
    <property type="term" value="P:potassium ion transport"/>
    <property type="evidence" value="ECO:0007669"/>
    <property type="project" value="InterPro"/>
</dbReference>
<organism evidence="3 4">
    <name type="scientific">Novipirellula aureliae</name>
    <dbReference type="NCBI Taxonomy" id="2527966"/>
    <lineage>
        <taxon>Bacteria</taxon>
        <taxon>Pseudomonadati</taxon>
        <taxon>Planctomycetota</taxon>
        <taxon>Planctomycetia</taxon>
        <taxon>Pirellulales</taxon>
        <taxon>Pirellulaceae</taxon>
        <taxon>Novipirellula</taxon>
    </lineage>
</organism>
<gene>
    <name evidence="3" type="primary">ktrA</name>
    <name evidence="3" type="ORF">Q31b_41120</name>
</gene>
<feature type="domain" description="RCK C-terminal" evidence="2">
    <location>
        <begin position="136"/>
        <end position="219"/>
    </location>
</feature>
<dbReference type="SUPFAM" id="SSF116726">
    <property type="entry name" value="TrkA C-terminal domain-like"/>
    <property type="match status" value="1"/>
</dbReference>
<sequence>MIKRYAVIGLGNFGSSVAETLASHGSEVIAIDTDGDTVDRIAPRVTKAAMGSGTDVDTLRQIGVKGVDAAVISTGDDITASILTTMALRDLGVKDVYVKVNSRDHARVMERIGVTETIFPERESAISLGVRMRGTAVLNHFRLGEGFSIQEMAVPEAWQGQSLRALQLRQEYDITVVALHDVLHDQISVTPNPDDLLKDSDTLLVAGADKSLAKVAKLT</sequence>
<accession>A0A5C6DUA2</accession>
<keyword evidence="4" id="KW-1185">Reference proteome</keyword>
<evidence type="ECO:0000259" key="2">
    <source>
        <dbReference type="PROSITE" id="PS51202"/>
    </source>
</evidence>
<evidence type="ECO:0000313" key="4">
    <source>
        <dbReference type="Proteomes" id="UP000315471"/>
    </source>
</evidence>
<dbReference type="GO" id="GO:0008324">
    <property type="term" value="F:monoatomic cation transmembrane transporter activity"/>
    <property type="evidence" value="ECO:0007669"/>
    <property type="project" value="InterPro"/>
</dbReference>
<dbReference type="PANTHER" id="PTHR43833">
    <property type="entry name" value="POTASSIUM CHANNEL PROTEIN 2-RELATED-RELATED"/>
    <property type="match status" value="1"/>
</dbReference>
<protein>
    <submittedName>
        <fullName evidence="3">Ktr system potassium uptake protein A</fullName>
    </submittedName>
</protein>
<evidence type="ECO:0000313" key="3">
    <source>
        <dbReference type="EMBL" id="TWU39031.1"/>
    </source>
</evidence>
<dbReference type="PROSITE" id="PS51202">
    <property type="entry name" value="RCK_C"/>
    <property type="match status" value="1"/>
</dbReference>
<dbReference type="InterPro" id="IPR006037">
    <property type="entry name" value="RCK_C"/>
</dbReference>
<reference evidence="3 4" key="1">
    <citation type="submission" date="2019-02" db="EMBL/GenBank/DDBJ databases">
        <title>Deep-cultivation of Planctomycetes and their phenomic and genomic characterization uncovers novel biology.</title>
        <authorList>
            <person name="Wiegand S."/>
            <person name="Jogler M."/>
            <person name="Boedeker C."/>
            <person name="Pinto D."/>
            <person name="Vollmers J."/>
            <person name="Rivas-Marin E."/>
            <person name="Kohn T."/>
            <person name="Peeters S.H."/>
            <person name="Heuer A."/>
            <person name="Rast P."/>
            <person name="Oberbeckmann S."/>
            <person name="Bunk B."/>
            <person name="Jeske O."/>
            <person name="Meyerdierks A."/>
            <person name="Storesund J.E."/>
            <person name="Kallscheuer N."/>
            <person name="Luecker S."/>
            <person name="Lage O.M."/>
            <person name="Pohl T."/>
            <person name="Merkel B.J."/>
            <person name="Hornburger P."/>
            <person name="Mueller R.-W."/>
            <person name="Bruemmer F."/>
            <person name="Labrenz M."/>
            <person name="Spormann A.M."/>
            <person name="Op Den Camp H."/>
            <person name="Overmann J."/>
            <person name="Amann R."/>
            <person name="Jetten M.S.M."/>
            <person name="Mascher T."/>
            <person name="Medema M.H."/>
            <person name="Devos D.P."/>
            <person name="Kaster A.-K."/>
            <person name="Ovreas L."/>
            <person name="Rohde M."/>
            <person name="Galperin M.Y."/>
            <person name="Jogler C."/>
        </authorList>
    </citation>
    <scope>NUCLEOTIDE SEQUENCE [LARGE SCALE GENOMIC DNA]</scope>
    <source>
        <strain evidence="3 4">Q31b</strain>
    </source>
</reference>